<feature type="transmembrane region" description="Helical" evidence="2">
    <location>
        <begin position="111"/>
        <end position="133"/>
    </location>
</feature>
<dbReference type="AlphaFoldDB" id="A0A7Y9ZJV9"/>
<keyword evidence="2" id="KW-0812">Transmembrane</keyword>
<feature type="region of interest" description="Disordered" evidence="1">
    <location>
        <begin position="135"/>
        <end position="200"/>
    </location>
</feature>
<feature type="domain" description="DUF2510" evidence="3">
    <location>
        <begin position="4"/>
        <end position="38"/>
    </location>
</feature>
<evidence type="ECO:0000313" key="5">
    <source>
        <dbReference type="Proteomes" id="UP000562045"/>
    </source>
</evidence>
<feature type="compositionally biased region" description="Polar residues" evidence="1">
    <location>
        <begin position="151"/>
        <end position="161"/>
    </location>
</feature>
<organism evidence="4 5">
    <name type="scientific">Nocardioides aromaticivorans</name>
    <dbReference type="NCBI Taxonomy" id="200618"/>
    <lineage>
        <taxon>Bacteria</taxon>
        <taxon>Bacillati</taxon>
        <taxon>Actinomycetota</taxon>
        <taxon>Actinomycetes</taxon>
        <taxon>Propionibacteriales</taxon>
        <taxon>Nocardioidaceae</taxon>
        <taxon>Nocardioides</taxon>
    </lineage>
</organism>
<dbReference type="Proteomes" id="UP000562045">
    <property type="component" value="Unassembled WGS sequence"/>
</dbReference>
<keyword evidence="2" id="KW-0472">Membrane</keyword>
<feature type="compositionally biased region" description="Pro residues" evidence="1">
    <location>
        <begin position="48"/>
        <end position="58"/>
    </location>
</feature>
<proteinExistence type="predicted"/>
<gene>
    <name evidence="4" type="ORF">BJ993_002360</name>
</gene>
<feature type="compositionally biased region" description="Low complexity" evidence="1">
    <location>
        <begin position="59"/>
        <end position="74"/>
    </location>
</feature>
<sequence length="359" mass="37248">MTNAGWYPDPAGAPDTYRYWDGQAWSQMTTTTPPVGNAPQAPQQPQQPAQPPQQPPAQPQTVYGAVPPVAQPPAGGYGQPPGGYGQPQPGGYGQQPWSPAPQQGGGGKGKVVGIVIAAVLVLVLIGVGGFFGIRALTGDDDKDKKADDDTSQSTDESGSTDATDEPTDGTSSTVRPTGIQCTGGSPEPAKPPATSATSLTGGGLTIPVLSGYTVEPRSAAAHSFADSVQVEYKEVIPDKWISEYAVGGLAKANDFTSPEQAAEIVMQCLTASDQFYEGFTGRKDLKREEVTVDGKTGYRITAELRVSDPEVTYGGDQTTVIVVDTGDADSYGMFLGVVPLGESSYEAQLESTISGIEVG</sequence>
<keyword evidence="2" id="KW-1133">Transmembrane helix</keyword>
<name>A0A7Y9ZJV9_9ACTN</name>
<protein>
    <recommendedName>
        <fullName evidence="3">DUF2510 domain-containing protein</fullName>
    </recommendedName>
</protein>
<feature type="compositionally biased region" description="Basic and acidic residues" evidence="1">
    <location>
        <begin position="137"/>
        <end position="148"/>
    </location>
</feature>
<feature type="compositionally biased region" description="Polar residues" evidence="1">
    <location>
        <begin position="24"/>
        <end position="34"/>
    </location>
</feature>
<dbReference type="Pfam" id="PF10708">
    <property type="entry name" value="DUF2510"/>
    <property type="match status" value="1"/>
</dbReference>
<evidence type="ECO:0000256" key="1">
    <source>
        <dbReference type="SAM" id="MobiDB-lite"/>
    </source>
</evidence>
<feature type="compositionally biased region" description="Polar residues" evidence="1">
    <location>
        <begin position="168"/>
        <end position="183"/>
    </location>
</feature>
<evidence type="ECO:0000259" key="3">
    <source>
        <dbReference type="Pfam" id="PF10708"/>
    </source>
</evidence>
<accession>A0A7Y9ZJV9</accession>
<comment type="caution">
    <text evidence="4">The sequence shown here is derived from an EMBL/GenBank/DDBJ whole genome shotgun (WGS) entry which is preliminary data.</text>
</comment>
<evidence type="ECO:0000313" key="4">
    <source>
        <dbReference type="EMBL" id="NYI45280.1"/>
    </source>
</evidence>
<dbReference type="EMBL" id="JACBZM010000001">
    <property type="protein sequence ID" value="NYI45280.1"/>
    <property type="molecule type" value="Genomic_DNA"/>
</dbReference>
<feature type="compositionally biased region" description="Gly residues" evidence="1">
    <location>
        <begin position="75"/>
        <end position="93"/>
    </location>
</feature>
<feature type="region of interest" description="Disordered" evidence="1">
    <location>
        <begin position="24"/>
        <end position="108"/>
    </location>
</feature>
<evidence type="ECO:0000256" key="2">
    <source>
        <dbReference type="SAM" id="Phobius"/>
    </source>
</evidence>
<feature type="compositionally biased region" description="Low complexity" evidence="1">
    <location>
        <begin position="38"/>
        <end position="47"/>
    </location>
</feature>
<reference evidence="4 5" key="1">
    <citation type="submission" date="2020-07" db="EMBL/GenBank/DDBJ databases">
        <title>Sequencing the genomes of 1000 actinobacteria strains.</title>
        <authorList>
            <person name="Klenk H.-P."/>
        </authorList>
    </citation>
    <scope>NUCLEOTIDE SEQUENCE [LARGE SCALE GENOMIC DNA]</scope>
    <source>
        <strain evidence="4 5">DSM 15131</strain>
    </source>
</reference>
<dbReference type="InterPro" id="IPR018929">
    <property type="entry name" value="DUF2510"/>
</dbReference>
<dbReference type="RefSeq" id="WP_218864684.1">
    <property type="nucleotide sequence ID" value="NZ_JACBZM010000001.1"/>
</dbReference>